<dbReference type="GO" id="GO:0005634">
    <property type="term" value="C:nucleus"/>
    <property type="evidence" value="ECO:0007669"/>
    <property type="project" value="TreeGrafter"/>
</dbReference>
<accession>A0AAE1YMR6</accession>
<dbReference type="PANTHER" id="PTHR15272:SF0">
    <property type="entry name" value="CHROMATIN ASSEMBLY FACTOR 1 SUBUNIT A"/>
    <property type="match status" value="1"/>
</dbReference>
<keyword evidence="4" id="KW-1185">Reference proteome</keyword>
<protein>
    <submittedName>
        <fullName evidence="3">Chromatin assembly factor 1 subunit FAS1</fullName>
    </submittedName>
</protein>
<feature type="region of interest" description="Disordered" evidence="1">
    <location>
        <begin position="162"/>
        <end position="182"/>
    </location>
</feature>
<evidence type="ECO:0000259" key="2">
    <source>
        <dbReference type="Pfam" id="PF21796"/>
    </source>
</evidence>
<name>A0AAE1YMR6_9LAMI</name>
<evidence type="ECO:0000313" key="3">
    <source>
        <dbReference type="EMBL" id="KAK4433075.1"/>
    </source>
</evidence>
<dbReference type="PANTHER" id="PTHR15272">
    <property type="entry name" value="CHROMATIN ASSEMBLY FACTOR 1 SUBUNIT A CAF-1 SUBUNIT A"/>
    <property type="match status" value="1"/>
</dbReference>
<dbReference type="GO" id="GO:0006334">
    <property type="term" value="P:nucleosome assembly"/>
    <property type="evidence" value="ECO:0007669"/>
    <property type="project" value="TreeGrafter"/>
</dbReference>
<proteinExistence type="predicted"/>
<dbReference type="AlphaFoldDB" id="A0AAE1YMR6"/>
<evidence type="ECO:0000313" key="4">
    <source>
        <dbReference type="Proteomes" id="UP001293254"/>
    </source>
</evidence>
<feature type="domain" description="Chromatin assembly factor 1 subunit Cac1-like C-terminal" evidence="2">
    <location>
        <begin position="74"/>
        <end position="124"/>
    </location>
</feature>
<reference evidence="3" key="1">
    <citation type="submission" date="2020-06" db="EMBL/GenBank/DDBJ databases">
        <authorList>
            <person name="Li T."/>
            <person name="Hu X."/>
            <person name="Zhang T."/>
            <person name="Song X."/>
            <person name="Zhang H."/>
            <person name="Dai N."/>
            <person name="Sheng W."/>
            <person name="Hou X."/>
            <person name="Wei L."/>
        </authorList>
    </citation>
    <scope>NUCLEOTIDE SEQUENCE</scope>
    <source>
        <strain evidence="3">3651</strain>
        <tissue evidence="3">Leaf</tissue>
    </source>
</reference>
<reference evidence="3" key="2">
    <citation type="journal article" date="2024" name="Plant">
        <title>Genomic evolution and insights into agronomic trait innovations of Sesamum species.</title>
        <authorList>
            <person name="Miao H."/>
            <person name="Wang L."/>
            <person name="Qu L."/>
            <person name="Liu H."/>
            <person name="Sun Y."/>
            <person name="Le M."/>
            <person name="Wang Q."/>
            <person name="Wei S."/>
            <person name="Zheng Y."/>
            <person name="Lin W."/>
            <person name="Duan Y."/>
            <person name="Cao H."/>
            <person name="Xiong S."/>
            <person name="Wang X."/>
            <person name="Wei L."/>
            <person name="Li C."/>
            <person name="Ma Q."/>
            <person name="Ju M."/>
            <person name="Zhao R."/>
            <person name="Li G."/>
            <person name="Mu C."/>
            <person name="Tian Q."/>
            <person name="Mei H."/>
            <person name="Zhang T."/>
            <person name="Gao T."/>
            <person name="Zhang H."/>
        </authorList>
    </citation>
    <scope>NUCLEOTIDE SEQUENCE</scope>
    <source>
        <strain evidence="3">3651</strain>
    </source>
</reference>
<feature type="compositionally biased region" description="Polar residues" evidence="1">
    <location>
        <begin position="162"/>
        <end position="173"/>
    </location>
</feature>
<organism evidence="3 4">
    <name type="scientific">Sesamum alatum</name>
    <dbReference type="NCBI Taxonomy" id="300844"/>
    <lineage>
        <taxon>Eukaryota</taxon>
        <taxon>Viridiplantae</taxon>
        <taxon>Streptophyta</taxon>
        <taxon>Embryophyta</taxon>
        <taxon>Tracheophyta</taxon>
        <taxon>Spermatophyta</taxon>
        <taxon>Magnoliopsida</taxon>
        <taxon>eudicotyledons</taxon>
        <taxon>Gunneridae</taxon>
        <taxon>Pentapetalae</taxon>
        <taxon>asterids</taxon>
        <taxon>lamiids</taxon>
        <taxon>Lamiales</taxon>
        <taxon>Pedaliaceae</taxon>
        <taxon>Sesamum</taxon>
    </lineage>
</organism>
<dbReference type="InterPro" id="IPR048800">
    <property type="entry name" value="Cac1-like_C"/>
</dbReference>
<sequence length="191" mass="20818">MHEKTTLSPAEELIGIEKLERVCLQALSIRPLPDSPSIEISVQHDVVNDDLESSSNKSSPALIATAAAMLDSNLPQIVSVIRSCPHSIGKIVKTLHNTFPAISKSQLRSKVREISDFSENGWQVKKGILSKLGLSISPEKNCTKAKSIVTFFSKRCLPPSGTTVDLSETSPQPSRKHAAIVHPQQDCAYEH</sequence>
<gene>
    <name evidence="3" type="ORF">Salat_1069700</name>
</gene>
<dbReference type="EMBL" id="JACGWO010000003">
    <property type="protein sequence ID" value="KAK4433075.1"/>
    <property type="molecule type" value="Genomic_DNA"/>
</dbReference>
<dbReference type="GO" id="GO:0033186">
    <property type="term" value="C:CAF-1 complex"/>
    <property type="evidence" value="ECO:0007669"/>
    <property type="project" value="TreeGrafter"/>
</dbReference>
<evidence type="ECO:0000256" key="1">
    <source>
        <dbReference type="SAM" id="MobiDB-lite"/>
    </source>
</evidence>
<dbReference type="Pfam" id="PF21796">
    <property type="entry name" value="Cac1_C"/>
    <property type="match status" value="1"/>
</dbReference>
<comment type="caution">
    <text evidence="3">The sequence shown here is derived from an EMBL/GenBank/DDBJ whole genome shotgun (WGS) entry which is preliminary data.</text>
</comment>
<dbReference type="Proteomes" id="UP001293254">
    <property type="component" value="Unassembled WGS sequence"/>
</dbReference>